<accession>A0A6A6B097</accession>
<dbReference type="PANTHER" id="PTHR33112">
    <property type="entry name" value="DOMAIN PROTEIN, PUTATIVE-RELATED"/>
    <property type="match status" value="1"/>
</dbReference>
<name>A0A6A6B097_9PEZI</name>
<dbReference type="Proteomes" id="UP000799438">
    <property type="component" value="Unassembled WGS sequence"/>
</dbReference>
<dbReference type="RefSeq" id="XP_033392382.1">
    <property type="nucleotide sequence ID" value="XM_033541322.1"/>
</dbReference>
<evidence type="ECO:0000259" key="1">
    <source>
        <dbReference type="Pfam" id="PF06985"/>
    </source>
</evidence>
<feature type="domain" description="Heterokaryon incompatibility" evidence="1">
    <location>
        <begin position="220"/>
        <end position="366"/>
    </location>
</feature>
<keyword evidence="3" id="KW-1185">Reference proteome</keyword>
<dbReference type="InterPro" id="IPR010730">
    <property type="entry name" value="HET"/>
</dbReference>
<organism evidence="2 3">
    <name type="scientific">Aplosporella prunicola CBS 121167</name>
    <dbReference type="NCBI Taxonomy" id="1176127"/>
    <lineage>
        <taxon>Eukaryota</taxon>
        <taxon>Fungi</taxon>
        <taxon>Dikarya</taxon>
        <taxon>Ascomycota</taxon>
        <taxon>Pezizomycotina</taxon>
        <taxon>Dothideomycetes</taxon>
        <taxon>Dothideomycetes incertae sedis</taxon>
        <taxon>Botryosphaeriales</taxon>
        <taxon>Aplosporellaceae</taxon>
        <taxon>Aplosporella</taxon>
    </lineage>
</organism>
<dbReference type="GeneID" id="54298818"/>
<gene>
    <name evidence="2" type="ORF">K452DRAFT_292186</name>
</gene>
<reference evidence="2" key="1">
    <citation type="journal article" date="2020" name="Stud. Mycol.">
        <title>101 Dothideomycetes genomes: a test case for predicting lifestyles and emergence of pathogens.</title>
        <authorList>
            <person name="Haridas S."/>
            <person name="Albert R."/>
            <person name="Binder M."/>
            <person name="Bloem J."/>
            <person name="Labutti K."/>
            <person name="Salamov A."/>
            <person name="Andreopoulos B."/>
            <person name="Baker S."/>
            <person name="Barry K."/>
            <person name="Bills G."/>
            <person name="Bluhm B."/>
            <person name="Cannon C."/>
            <person name="Castanera R."/>
            <person name="Culley D."/>
            <person name="Daum C."/>
            <person name="Ezra D."/>
            <person name="Gonzalez J."/>
            <person name="Henrissat B."/>
            <person name="Kuo A."/>
            <person name="Liang C."/>
            <person name="Lipzen A."/>
            <person name="Lutzoni F."/>
            <person name="Magnuson J."/>
            <person name="Mondo S."/>
            <person name="Nolan M."/>
            <person name="Ohm R."/>
            <person name="Pangilinan J."/>
            <person name="Park H.-J."/>
            <person name="Ramirez L."/>
            <person name="Alfaro M."/>
            <person name="Sun H."/>
            <person name="Tritt A."/>
            <person name="Yoshinaga Y."/>
            <person name="Zwiers L.-H."/>
            <person name="Turgeon B."/>
            <person name="Goodwin S."/>
            <person name="Spatafora J."/>
            <person name="Crous P."/>
            <person name="Grigoriev I."/>
        </authorList>
    </citation>
    <scope>NUCLEOTIDE SEQUENCE</scope>
    <source>
        <strain evidence="2">CBS 121167</strain>
    </source>
</reference>
<evidence type="ECO:0000313" key="3">
    <source>
        <dbReference type="Proteomes" id="UP000799438"/>
    </source>
</evidence>
<dbReference type="AlphaFoldDB" id="A0A6A6B097"/>
<proteinExistence type="predicted"/>
<dbReference type="Pfam" id="PF06985">
    <property type="entry name" value="HET"/>
    <property type="match status" value="1"/>
</dbReference>
<sequence>MDSLDFQNMDNCRFCEFFKVESRYGRKYDNFELFHRECSHCQSQPQSEENLCAFCQHLRIGHLLLCVPQELSIYIDFKSKHEHIYDTKCPMCRLMASIPSTNPVAFRDGRDPIRSGFFTLDFVLHLRPYLKKTDEKSLGYLMFNEINGQEVFHNVRIYASDSSPRPVGSSFDHVLVTEWLSKHCMDHEKSFGHKVQLPRGFQVIDVFERRIVSPENGFQYVALSYVWGSKRDSLHLVATKENIHGMTQRGGVDASRLPATIDDAIEICILLGERYLWVDQLCIVQDDHENKHRQIHAMDSIYTAAHFVMVVADGDAHSGIPGFRHKRPTLQRRENIGTFTFLNSLPSASDTISSCVWNSRAWTYQEAVLARRRLYFSLSQAFLETSRSICLEDLTEDNDEFIEFEPVLSLKPVISSPRRDDRFLDWTSHLEAYSCRTLSYRSDAVNAFMGISRAFYPKDGAMFIGLPKPDFHRGLLWYCESENPRRVTENSSFPSWSWASVIGTVGYIDSLDASVTPLVAWRVQQANLQAGTTYEWTNIRDFVGAPSVDSAEPDSSELDPEILWSSRKYDSFALALAWSQGCFEVCWPFASLESCRFSSIKSRLKDVWPTRRCLEDLFFGDSKSHEEQLLPKVQQNVLRARVQSAHFWLDVLSQEPRNSFCGFPNSLKISDENNKYVGLAWKHEPRIKEEVLPLLEPGEKTRFEFIALSITSFRHPEALFVHGELSFGIQTLLDPFRNTTYKTPEERRYMREHLGPDGLDITYFDSEDNALEQVPLVNVMLIAWRGPVAHRVSVGWIFLTKWAKAKREFKTVYLE</sequence>
<dbReference type="PANTHER" id="PTHR33112:SF1">
    <property type="entry name" value="HETEROKARYON INCOMPATIBILITY DOMAIN-CONTAINING PROTEIN"/>
    <property type="match status" value="1"/>
</dbReference>
<dbReference type="OrthoDB" id="5135333at2759"/>
<protein>
    <recommendedName>
        <fullName evidence="1">Heterokaryon incompatibility domain-containing protein</fullName>
    </recommendedName>
</protein>
<dbReference type="EMBL" id="ML995514">
    <property type="protein sequence ID" value="KAF2136664.1"/>
    <property type="molecule type" value="Genomic_DNA"/>
</dbReference>
<evidence type="ECO:0000313" key="2">
    <source>
        <dbReference type="EMBL" id="KAF2136664.1"/>
    </source>
</evidence>